<name>A0A9R1VX91_LACSA</name>
<comment type="caution">
    <text evidence="1">The sequence shown here is derived from an EMBL/GenBank/DDBJ whole genome shotgun (WGS) entry which is preliminary data.</text>
</comment>
<gene>
    <name evidence="1" type="ORF">LSAT_V11C400203640</name>
</gene>
<dbReference type="Proteomes" id="UP000235145">
    <property type="component" value="Unassembled WGS sequence"/>
</dbReference>
<proteinExistence type="predicted"/>
<keyword evidence="2" id="KW-1185">Reference proteome</keyword>
<dbReference type="EMBL" id="NBSK02000004">
    <property type="protein sequence ID" value="KAJ0213003.1"/>
    <property type="molecule type" value="Genomic_DNA"/>
</dbReference>
<evidence type="ECO:0000313" key="1">
    <source>
        <dbReference type="EMBL" id="KAJ0213003.1"/>
    </source>
</evidence>
<organism evidence="1 2">
    <name type="scientific">Lactuca sativa</name>
    <name type="common">Garden lettuce</name>
    <dbReference type="NCBI Taxonomy" id="4236"/>
    <lineage>
        <taxon>Eukaryota</taxon>
        <taxon>Viridiplantae</taxon>
        <taxon>Streptophyta</taxon>
        <taxon>Embryophyta</taxon>
        <taxon>Tracheophyta</taxon>
        <taxon>Spermatophyta</taxon>
        <taxon>Magnoliopsida</taxon>
        <taxon>eudicotyledons</taxon>
        <taxon>Gunneridae</taxon>
        <taxon>Pentapetalae</taxon>
        <taxon>asterids</taxon>
        <taxon>campanulids</taxon>
        <taxon>Asterales</taxon>
        <taxon>Asteraceae</taxon>
        <taxon>Cichorioideae</taxon>
        <taxon>Cichorieae</taxon>
        <taxon>Lactucinae</taxon>
        <taxon>Lactuca</taxon>
    </lineage>
</organism>
<accession>A0A9R1VX91</accession>
<dbReference type="AlphaFoldDB" id="A0A9R1VX91"/>
<protein>
    <submittedName>
        <fullName evidence="1">Uncharacterized protein</fullName>
    </submittedName>
</protein>
<sequence length="190" mass="22253">MKDLVIEKGPNRGIDTNIILPKDALGKHFSCDFFIRKLKMTILMKKKSLVYSKELDKVFCFFYKLFITIQTKNNLAIKGIKSSKHLKDISILVLFNGLQDSLNSFNFDINYVRVIHWKSYIGNIKAIKTQFSKIKKPSKILSKIKDMQNLVLIPLKVIRHEILYKINLISKKLKSKKIFFNVVVKNLKRY</sequence>
<evidence type="ECO:0000313" key="2">
    <source>
        <dbReference type="Proteomes" id="UP000235145"/>
    </source>
</evidence>
<reference evidence="1 2" key="1">
    <citation type="journal article" date="2017" name="Nat. Commun.">
        <title>Genome assembly with in vitro proximity ligation data and whole-genome triplication in lettuce.</title>
        <authorList>
            <person name="Reyes-Chin-Wo S."/>
            <person name="Wang Z."/>
            <person name="Yang X."/>
            <person name="Kozik A."/>
            <person name="Arikit S."/>
            <person name="Song C."/>
            <person name="Xia L."/>
            <person name="Froenicke L."/>
            <person name="Lavelle D.O."/>
            <person name="Truco M.J."/>
            <person name="Xia R."/>
            <person name="Zhu S."/>
            <person name="Xu C."/>
            <person name="Xu H."/>
            <person name="Xu X."/>
            <person name="Cox K."/>
            <person name="Korf I."/>
            <person name="Meyers B.C."/>
            <person name="Michelmore R.W."/>
        </authorList>
    </citation>
    <scope>NUCLEOTIDE SEQUENCE [LARGE SCALE GENOMIC DNA]</scope>
    <source>
        <strain evidence="2">cv. Salinas</strain>
        <tissue evidence="1">Seedlings</tissue>
    </source>
</reference>